<feature type="compositionally biased region" description="Low complexity" evidence="13">
    <location>
        <begin position="221"/>
        <end position="235"/>
    </location>
</feature>
<dbReference type="InterPro" id="IPR005821">
    <property type="entry name" value="Ion_trans_dom"/>
</dbReference>
<organism evidence="16 17">
    <name type="scientific">Cymbomonas tetramitiformis</name>
    <dbReference type="NCBI Taxonomy" id="36881"/>
    <lineage>
        <taxon>Eukaryota</taxon>
        <taxon>Viridiplantae</taxon>
        <taxon>Chlorophyta</taxon>
        <taxon>Pyramimonadophyceae</taxon>
        <taxon>Pyramimonadales</taxon>
        <taxon>Pyramimonadaceae</taxon>
        <taxon>Cymbomonas</taxon>
    </lineage>
</organism>
<comment type="caution">
    <text evidence="16">The sequence shown here is derived from an EMBL/GenBank/DDBJ whole genome shotgun (WGS) entry which is preliminary data.</text>
</comment>
<dbReference type="PANTHER" id="PTHR45628">
    <property type="entry name" value="VOLTAGE-DEPENDENT CALCIUM CHANNEL TYPE A SUBUNIT ALPHA-1"/>
    <property type="match status" value="1"/>
</dbReference>
<evidence type="ECO:0000313" key="17">
    <source>
        <dbReference type="Proteomes" id="UP001190700"/>
    </source>
</evidence>
<keyword evidence="9" id="KW-0406">Ion transport</keyword>
<dbReference type="Pfam" id="PF00520">
    <property type="entry name" value="Ion_trans"/>
    <property type="match status" value="1"/>
</dbReference>
<keyword evidence="11" id="KW-0325">Glycoprotein</keyword>
<dbReference type="GO" id="GO:0008331">
    <property type="term" value="F:high voltage-gated calcium channel activity"/>
    <property type="evidence" value="ECO:0007669"/>
    <property type="project" value="TreeGrafter"/>
</dbReference>
<evidence type="ECO:0000256" key="10">
    <source>
        <dbReference type="ARBA" id="ARBA00023136"/>
    </source>
</evidence>
<keyword evidence="12" id="KW-0407">Ion channel</keyword>
<evidence type="ECO:0000313" key="16">
    <source>
        <dbReference type="EMBL" id="KAK3265242.1"/>
    </source>
</evidence>
<dbReference type="GO" id="GO:0098703">
    <property type="term" value="P:calcium ion import across plasma membrane"/>
    <property type="evidence" value="ECO:0007669"/>
    <property type="project" value="TreeGrafter"/>
</dbReference>
<evidence type="ECO:0000256" key="7">
    <source>
        <dbReference type="ARBA" id="ARBA00022882"/>
    </source>
</evidence>
<keyword evidence="2" id="KW-0813">Transport</keyword>
<dbReference type="InterPro" id="IPR050599">
    <property type="entry name" value="VDCC_alpha-1_subunit"/>
</dbReference>
<evidence type="ECO:0000256" key="13">
    <source>
        <dbReference type="SAM" id="MobiDB-lite"/>
    </source>
</evidence>
<dbReference type="AlphaFoldDB" id="A0AAE0FT62"/>
<accession>A0AAE0FT62</accession>
<evidence type="ECO:0000256" key="8">
    <source>
        <dbReference type="ARBA" id="ARBA00022989"/>
    </source>
</evidence>
<evidence type="ECO:0000256" key="14">
    <source>
        <dbReference type="SAM" id="Phobius"/>
    </source>
</evidence>
<feature type="region of interest" description="Disordered" evidence="13">
    <location>
        <begin position="1"/>
        <end position="31"/>
    </location>
</feature>
<keyword evidence="7" id="KW-0851">Voltage-gated channel</keyword>
<evidence type="ECO:0000256" key="5">
    <source>
        <dbReference type="ARBA" id="ARBA00022692"/>
    </source>
</evidence>
<dbReference type="Gene3D" id="1.10.287.70">
    <property type="match status" value="1"/>
</dbReference>
<evidence type="ECO:0000256" key="3">
    <source>
        <dbReference type="ARBA" id="ARBA00022568"/>
    </source>
</evidence>
<name>A0AAE0FT62_9CHLO</name>
<sequence length="352" mass="39873">MNGDAKSANQRPFGRGRVVHPGRGEENLAPRTPHRRFDRSAALHWMVVQASFGLSEVIDEHCNLSSFPQAIFLLIRIATGEGWNAIMHEMRVQEPNCDNDKGDCGNEFAVVYIVSFILLVYFIIMNIIMAVVLDEFSLAQKEYTRLMSKDILACFQSSWTKYDLVGSGFIPAEHIFDVMMELPAPIGLSKHTWLPGMFLPLATKLQLPVYQVAFTSKAPSHRPSSPESHTPTSPTRESRLCSFGSLEAYDPTKPWPENLLPSEEITMETIDGSTVRVSVSVCVRFHDVLDAIASRVYISEVVSQDLLKLRKKVNSDFVVESKTARLNNRLRRLRERIFKMRARDRRADLTSE</sequence>
<evidence type="ECO:0000256" key="12">
    <source>
        <dbReference type="ARBA" id="ARBA00023303"/>
    </source>
</evidence>
<keyword evidence="17" id="KW-1185">Reference proteome</keyword>
<evidence type="ECO:0000256" key="4">
    <source>
        <dbReference type="ARBA" id="ARBA00022673"/>
    </source>
</evidence>
<keyword evidence="8 14" id="KW-1133">Transmembrane helix</keyword>
<feature type="region of interest" description="Disordered" evidence="13">
    <location>
        <begin position="217"/>
        <end position="238"/>
    </location>
</feature>
<dbReference type="Proteomes" id="UP001190700">
    <property type="component" value="Unassembled WGS sequence"/>
</dbReference>
<proteinExistence type="predicted"/>
<reference evidence="16 17" key="1">
    <citation type="journal article" date="2015" name="Genome Biol. Evol.">
        <title>Comparative Genomics of a Bacterivorous Green Alga Reveals Evolutionary Causalities and Consequences of Phago-Mixotrophic Mode of Nutrition.</title>
        <authorList>
            <person name="Burns J.A."/>
            <person name="Paasch A."/>
            <person name="Narechania A."/>
            <person name="Kim E."/>
        </authorList>
    </citation>
    <scope>NUCLEOTIDE SEQUENCE [LARGE SCALE GENOMIC DNA]</scope>
    <source>
        <strain evidence="16 17">PLY_AMNH</strain>
    </source>
</reference>
<protein>
    <recommendedName>
        <fullName evidence="15">Ion transport domain-containing protein</fullName>
    </recommendedName>
</protein>
<keyword evidence="4" id="KW-0107">Calcium channel</keyword>
<keyword evidence="10 14" id="KW-0472">Membrane</keyword>
<feature type="transmembrane region" description="Helical" evidence="14">
    <location>
        <begin position="109"/>
        <end position="133"/>
    </location>
</feature>
<dbReference type="Gene3D" id="1.10.238.10">
    <property type="entry name" value="EF-hand"/>
    <property type="match status" value="1"/>
</dbReference>
<feature type="domain" description="Ion transport" evidence="15">
    <location>
        <begin position="57"/>
        <end position="142"/>
    </location>
</feature>
<feature type="non-terminal residue" evidence="16">
    <location>
        <position position="352"/>
    </location>
</feature>
<keyword evidence="5 14" id="KW-0812">Transmembrane</keyword>
<evidence type="ECO:0000256" key="2">
    <source>
        <dbReference type="ARBA" id="ARBA00022448"/>
    </source>
</evidence>
<evidence type="ECO:0000256" key="1">
    <source>
        <dbReference type="ARBA" id="ARBA00004141"/>
    </source>
</evidence>
<gene>
    <name evidence="16" type="ORF">CYMTET_26061</name>
</gene>
<evidence type="ECO:0000256" key="11">
    <source>
        <dbReference type="ARBA" id="ARBA00023180"/>
    </source>
</evidence>
<evidence type="ECO:0000256" key="9">
    <source>
        <dbReference type="ARBA" id="ARBA00023065"/>
    </source>
</evidence>
<dbReference type="EMBL" id="LGRX02014052">
    <property type="protein sequence ID" value="KAK3265242.1"/>
    <property type="molecule type" value="Genomic_DNA"/>
</dbReference>
<keyword evidence="6" id="KW-0106">Calcium</keyword>
<dbReference type="GO" id="GO:0005891">
    <property type="term" value="C:voltage-gated calcium channel complex"/>
    <property type="evidence" value="ECO:0007669"/>
    <property type="project" value="TreeGrafter"/>
</dbReference>
<evidence type="ECO:0000256" key="6">
    <source>
        <dbReference type="ARBA" id="ARBA00022837"/>
    </source>
</evidence>
<evidence type="ECO:0000259" key="15">
    <source>
        <dbReference type="Pfam" id="PF00520"/>
    </source>
</evidence>
<dbReference type="PANTHER" id="PTHR45628:SF7">
    <property type="entry name" value="VOLTAGE-DEPENDENT CALCIUM CHANNEL TYPE A SUBUNIT ALPHA-1"/>
    <property type="match status" value="1"/>
</dbReference>
<keyword evidence="3" id="KW-0109">Calcium transport</keyword>
<comment type="subcellular location">
    <subcellularLocation>
        <location evidence="1">Membrane</location>
        <topology evidence="1">Multi-pass membrane protein</topology>
    </subcellularLocation>
</comment>